<name>A0ACC3ZDA8_COLTU</name>
<organism evidence="1 2">
    <name type="scientific">Colletotrichum truncatum</name>
    <name type="common">Anthracnose fungus</name>
    <name type="synonym">Colletotrichum capsici</name>
    <dbReference type="NCBI Taxonomy" id="5467"/>
    <lineage>
        <taxon>Eukaryota</taxon>
        <taxon>Fungi</taxon>
        <taxon>Dikarya</taxon>
        <taxon>Ascomycota</taxon>
        <taxon>Pezizomycotina</taxon>
        <taxon>Sordariomycetes</taxon>
        <taxon>Hypocreomycetidae</taxon>
        <taxon>Glomerellales</taxon>
        <taxon>Glomerellaceae</taxon>
        <taxon>Colletotrichum</taxon>
        <taxon>Colletotrichum truncatum species complex</taxon>
    </lineage>
</organism>
<dbReference type="EMBL" id="VUJX02000002">
    <property type="protein sequence ID" value="KAL0942100.1"/>
    <property type="molecule type" value="Genomic_DNA"/>
</dbReference>
<keyword evidence="2" id="KW-1185">Reference proteome</keyword>
<comment type="caution">
    <text evidence="1">The sequence shown here is derived from an EMBL/GenBank/DDBJ whole genome shotgun (WGS) entry which is preliminary data.</text>
</comment>
<dbReference type="Proteomes" id="UP000805649">
    <property type="component" value="Unassembled WGS sequence"/>
</dbReference>
<proteinExistence type="predicted"/>
<sequence length="94" mass="10512">MHFSSWHRYGAYKRCTLCPNSAIHLGLLDVSGWISGNCDPNHCYFFTSTTPTSQCTFAALGEVVGHSNKVRYPAATQGHKTKYTGVRHDYQLSK</sequence>
<evidence type="ECO:0000313" key="1">
    <source>
        <dbReference type="EMBL" id="KAL0942100.1"/>
    </source>
</evidence>
<reference evidence="1 2" key="1">
    <citation type="journal article" date="2020" name="Phytopathology">
        <title>Genome Sequence Resources of Colletotrichum truncatum, C. plurivorum, C. musicola, and C. sojae: Four Species Pathogenic to Soybean (Glycine max).</title>
        <authorList>
            <person name="Rogerio F."/>
            <person name="Boufleur T.R."/>
            <person name="Ciampi-Guillardi M."/>
            <person name="Sukno S.A."/>
            <person name="Thon M.R."/>
            <person name="Massola Junior N.S."/>
            <person name="Baroncelli R."/>
        </authorList>
    </citation>
    <scope>NUCLEOTIDE SEQUENCE [LARGE SCALE GENOMIC DNA]</scope>
    <source>
        <strain evidence="1 2">CMES1059</strain>
    </source>
</reference>
<evidence type="ECO:0000313" key="2">
    <source>
        <dbReference type="Proteomes" id="UP000805649"/>
    </source>
</evidence>
<accession>A0ACC3ZDA8</accession>
<protein>
    <submittedName>
        <fullName evidence="1">Uncharacterized protein</fullName>
    </submittedName>
</protein>
<gene>
    <name evidence="1" type="ORF">CTRU02_204863</name>
</gene>